<evidence type="ECO:0000313" key="8">
    <source>
        <dbReference type="EMBL" id="MCF4121925.1"/>
    </source>
</evidence>
<feature type="transmembrane region" description="Helical" evidence="7">
    <location>
        <begin position="148"/>
        <end position="167"/>
    </location>
</feature>
<dbReference type="Proteomes" id="UP001165405">
    <property type="component" value="Unassembled WGS sequence"/>
</dbReference>
<dbReference type="InterPro" id="IPR050367">
    <property type="entry name" value="APC_superfamily"/>
</dbReference>
<comment type="subcellular location">
    <subcellularLocation>
        <location evidence="1">Cell membrane</location>
        <topology evidence="1">Multi-pass membrane protein</topology>
    </subcellularLocation>
</comment>
<feature type="transmembrane region" description="Helical" evidence="7">
    <location>
        <begin position="260"/>
        <end position="283"/>
    </location>
</feature>
<feature type="compositionally biased region" description="Low complexity" evidence="6">
    <location>
        <begin position="423"/>
        <end position="443"/>
    </location>
</feature>
<keyword evidence="4 7" id="KW-1133">Transmembrane helix</keyword>
<keyword evidence="3 7" id="KW-0812">Transmembrane</keyword>
<feature type="transmembrane region" description="Helical" evidence="7">
    <location>
        <begin position="119"/>
        <end position="136"/>
    </location>
</feature>
<dbReference type="GO" id="GO:0005886">
    <property type="term" value="C:plasma membrane"/>
    <property type="evidence" value="ECO:0007669"/>
    <property type="project" value="UniProtKB-SubCell"/>
</dbReference>
<dbReference type="PIRSF" id="PIRSF006060">
    <property type="entry name" value="AA_transporter"/>
    <property type="match status" value="1"/>
</dbReference>
<evidence type="ECO:0000256" key="5">
    <source>
        <dbReference type="ARBA" id="ARBA00023136"/>
    </source>
</evidence>
<organism evidence="8 9">
    <name type="scientific">Antribacter soli</name>
    <dbReference type="NCBI Taxonomy" id="2910976"/>
    <lineage>
        <taxon>Bacteria</taxon>
        <taxon>Bacillati</taxon>
        <taxon>Actinomycetota</taxon>
        <taxon>Actinomycetes</taxon>
        <taxon>Micrococcales</taxon>
        <taxon>Promicromonosporaceae</taxon>
        <taxon>Antribacter</taxon>
    </lineage>
</organism>
<keyword evidence="9" id="KW-1185">Reference proteome</keyword>
<dbReference type="Pfam" id="PF13520">
    <property type="entry name" value="AA_permease_2"/>
    <property type="match status" value="1"/>
</dbReference>
<keyword evidence="5 7" id="KW-0472">Membrane</keyword>
<keyword evidence="2" id="KW-1003">Cell membrane</keyword>
<feature type="compositionally biased region" description="Pro residues" evidence="6">
    <location>
        <begin position="412"/>
        <end position="422"/>
    </location>
</feature>
<protein>
    <submittedName>
        <fullName evidence="8">Amino acid permease</fullName>
    </submittedName>
</protein>
<feature type="transmembrane region" description="Helical" evidence="7">
    <location>
        <begin position="315"/>
        <end position="332"/>
    </location>
</feature>
<dbReference type="EMBL" id="JAKGSG010000035">
    <property type="protein sequence ID" value="MCF4121925.1"/>
    <property type="molecule type" value="Genomic_DNA"/>
</dbReference>
<dbReference type="PANTHER" id="PTHR42770:SF13">
    <property type="entry name" value="L-METHIONINE_BRANCHED-CHAIN AMINO ACID EXPORTER YJEH"/>
    <property type="match status" value="1"/>
</dbReference>
<evidence type="ECO:0000256" key="7">
    <source>
        <dbReference type="SAM" id="Phobius"/>
    </source>
</evidence>
<feature type="region of interest" description="Disordered" evidence="6">
    <location>
        <begin position="412"/>
        <end position="443"/>
    </location>
</feature>
<feature type="transmembrane region" description="Helical" evidence="7">
    <location>
        <begin position="179"/>
        <end position="205"/>
    </location>
</feature>
<evidence type="ECO:0000256" key="1">
    <source>
        <dbReference type="ARBA" id="ARBA00004651"/>
    </source>
</evidence>
<feature type="transmembrane region" description="Helical" evidence="7">
    <location>
        <begin position="12"/>
        <end position="30"/>
    </location>
</feature>
<feature type="transmembrane region" description="Helical" evidence="7">
    <location>
        <begin position="42"/>
        <end position="61"/>
    </location>
</feature>
<feature type="transmembrane region" description="Helical" evidence="7">
    <location>
        <begin position="217"/>
        <end position="240"/>
    </location>
</feature>
<reference evidence="8" key="1">
    <citation type="submission" date="2022-01" db="EMBL/GenBank/DDBJ databases">
        <title>Antribacter sp. nov., isolated from Guizhou of China.</title>
        <authorList>
            <person name="Chengliang C."/>
            <person name="Ya Z."/>
        </authorList>
    </citation>
    <scope>NUCLEOTIDE SEQUENCE</scope>
    <source>
        <strain evidence="8">KLBMP 9083</strain>
    </source>
</reference>
<feature type="transmembrane region" description="Helical" evidence="7">
    <location>
        <begin position="82"/>
        <end position="107"/>
    </location>
</feature>
<evidence type="ECO:0000256" key="2">
    <source>
        <dbReference type="ARBA" id="ARBA00022475"/>
    </source>
</evidence>
<gene>
    <name evidence="8" type="ORF">L1785_13155</name>
</gene>
<dbReference type="PANTHER" id="PTHR42770">
    <property type="entry name" value="AMINO ACID TRANSPORTER-RELATED"/>
    <property type="match status" value="1"/>
</dbReference>
<dbReference type="RefSeq" id="WP_236089720.1">
    <property type="nucleotide sequence ID" value="NZ_JAKGSG010000035.1"/>
</dbReference>
<sequence length="443" mass="43810">MKNGLSVSQGAALMVGAVLGTGVISLPALATRTAGPASLVAWAALVALSVPLAVTFAALGARHPDGGGIATYARLAFGDRASTAVGWAFYLTIPVGAPAAAGFAAAYVADATGGGPRTALGVTVAVIALCAVLNWYDLRLSGTVQLAVAGVIALLLAVAVAVALPHVQLTYLAPFAPHGWAAVGSAAALLVWAFAGWEVLGSLAAEYRDPQRDIPRATAVAVGVVGVLYLGVAFATVAVLGPRPGPAPLSDLLVRGFGEAARPVTAVVALLLTIGAINVYFAGGSRMGAALARDGAMPVWLARGSGSGEVPRRSLVVIVTIALGVTAALALLDLPTDAVLPLATGTFALLYVAGTAAALRLLPRGTAAWWCAAVSLAAALALLAATGAHVLAPLGLALAGVVWTVLRRPAPPAAREPAPAAPEPALTAPAAGPASRSRAGSTT</sequence>
<name>A0AA41QFN0_9MICO</name>
<dbReference type="AlphaFoldDB" id="A0AA41QFN0"/>
<evidence type="ECO:0000256" key="3">
    <source>
        <dbReference type="ARBA" id="ARBA00022692"/>
    </source>
</evidence>
<feature type="transmembrane region" description="Helical" evidence="7">
    <location>
        <begin position="366"/>
        <end position="384"/>
    </location>
</feature>
<evidence type="ECO:0000256" key="4">
    <source>
        <dbReference type="ARBA" id="ARBA00022989"/>
    </source>
</evidence>
<evidence type="ECO:0000256" key="6">
    <source>
        <dbReference type="SAM" id="MobiDB-lite"/>
    </source>
</evidence>
<proteinExistence type="predicted"/>
<feature type="transmembrane region" description="Helical" evidence="7">
    <location>
        <begin position="338"/>
        <end position="359"/>
    </location>
</feature>
<dbReference type="GO" id="GO:0022857">
    <property type="term" value="F:transmembrane transporter activity"/>
    <property type="evidence" value="ECO:0007669"/>
    <property type="project" value="InterPro"/>
</dbReference>
<evidence type="ECO:0000313" key="9">
    <source>
        <dbReference type="Proteomes" id="UP001165405"/>
    </source>
</evidence>
<comment type="caution">
    <text evidence="8">The sequence shown here is derived from an EMBL/GenBank/DDBJ whole genome shotgun (WGS) entry which is preliminary data.</text>
</comment>
<accession>A0AA41QFN0</accession>
<dbReference type="Gene3D" id="1.20.1740.10">
    <property type="entry name" value="Amino acid/polyamine transporter I"/>
    <property type="match status" value="1"/>
</dbReference>
<dbReference type="InterPro" id="IPR002293">
    <property type="entry name" value="AA/rel_permease1"/>
</dbReference>